<gene>
    <name evidence="3" type="ORF">A2Y67_02430</name>
</gene>
<sequence length="466" mass="52596">MTRKKILINLRKYIYSKDFQSLWRGQRSIFIALYNFLKEGNLLGYLKLPSGIGKTNLAISLTNAGQFKKVLFLVPTLILVDQTDKRYRQFGKDIASISTYTGTKKELSGQIIIATYQSIQRLRKLPIDPSSLDLVIWDEVHEALSAARKKIMKLFSKDTIHIGLTASDKFNDLKKVENLMPLIAKMEIEEAIRLGLLCAIQCWVAKTNIDISKIIKRGSDYDPKTQKRYIDVTRRNQAAIDIYNRFLKGQSCLGTCINIKHAIKVAEIFQEAGIKSQAVWGSTQENPLPKRELKQRLDDFKTGKIKVMTTVDLIGTGFDNTLITALINLRITSSVVKATQRGGRVLRIFSQEDENQQFVRKMIKKSGGKLATVIDFLDECKNHGYRPVLFSDILQKVAIYPSAMEKNRSGGEGDGESYLWPAGDDRISIQLITGITQVAKITSKLTTFDNLPVADKRGIIFVPVNR</sequence>
<evidence type="ECO:0000313" key="4">
    <source>
        <dbReference type="Proteomes" id="UP000176260"/>
    </source>
</evidence>
<organism evidence="3 4">
    <name type="scientific">Candidatus Buchananbacteria bacterium RBG_13_39_9</name>
    <dbReference type="NCBI Taxonomy" id="1797531"/>
    <lineage>
        <taxon>Bacteria</taxon>
        <taxon>Candidatus Buchananiibacteriota</taxon>
    </lineage>
</organism>
<dbReference type="SMART" id="SM00490">
    <property type="entry name" value="HELICc"/>
    <property type="match status" value="1"/>
</dbReference>
<dbReference type="PANTHER" id="PTHR47396:SF1">
    <property type="entry name" value="ATP-DEPENDENT HELICASE IRC3-RELATED"/>
    <property type="match status" value="1"/>
</dbReference>
<dbReference type="InterPro" id="IPR001650">
    <property type="entry name" value="Helicase_C-like"/>
</dbReference>
<dbReference type="Gene3D" id="3.40.50.300">
    <property type="entry name" value="P-loop containing nucleotide triphosphate hydrolases"/>
    <property type="match status" value="2"/>
</dbReference>
<evidence type="ECO:0008006" key="5">
    <source>
        <dbReference type="Google" id="ProtNLM"/>
    </source>
</evidence>
<dbReference type="GO" id="GO:0016787">
    <property type="term" value="F:hydrolase activity"/>
    <property type="evidence" value="ECO:0007669"/>
    <property type="project" value="InterPro"/>
</dbReference>
<accession>A0A1G1XNN8</accession>
<dbReference type="GO" id="GO:0005524">
    <property type="term" value="F:ATP binding"/>
    <property type="evidence" value="ECO:0007669"/>
    <property type="project" value="InterPro"/>
</dbReference>
<dbReference type="Pfam" id="PF04851">
    <property type="entry name" value="ResIII"/>
    <property type="match status" value="1"/>
</dbReference>
<feature type="domain" description="Helicase C-terminal" evidence="2">
    <location>
        <begin position="239"/>
        <end position="381"/>
    </location>
</feature>
<dbReference type="Pfam" id="PF00271">
    <property type="entry name" value="Helicase_C"/>
    <property type="match status" value="1"/>
</dbReference>
<dbReference type="InterPro" id="IPR050742">
    <property type="entry name" value="Helicase_Restrict-Modif_Enz"/>
</dbReference>
<protein>
    <recommendedName>
        <fullName evidence="5">Helicase ATP-binding domain-containing protein</fullName>
    </recommendedName>
</protein>
<feature type="domain" description="Helicase ATP-binding" evidence="1">
    <location>
        <begin position="35"/>
        <end position="186"/>
    </location>
</feature>
<comment type="caution">
    <text evidence="3">The sequence shown here is derived from an EMBL/GenBank/DDBJ whole genome shotgun (WGS) entry which is preliminary data.</text>
</comment>
<dbReference type="AlphaFoldDB" id="A0A1G1XNN8"/>
<dbReference type="Proteomes" id="UP000176260">
    <property type="component" value="Unassembled WGS sequence"/>
</dbReference>
<evidence type="ECO:0000259" key="1">
    <source>
        <dbReference type="PROSITE" id="PS51192"/>
    </source>
</evidence>
<evidence type="ECO:0000259" key="2">
    <source>
        <dbReference type="PROSITE" id="PS51194"/>
    </source>
</evidence>
<dbReference type="GO" id="GO:0005829">
    <property type="term" value="C:cytosol"/>
    <property type="evidence" value="ECO:0007669"/>
    <property type="project" value="TreeGrafter"/>
</dbReference>
<dbReference type="InterPro" id="IPR014001">
    <property type="entry name" value="Helicase_ATP-bd"/>
</dbReference>
<proteinExistence type="predicted"/>
<dbReference type="EMBL" id="MHIA01000025">
    <property type="protein sequence ID" value="OGY41571.1"/>
    <property type="molecule type" value="Genomic_DNA"/>
</dbReference>
<dbReference type="PROSITE" id="PS51192">
    <property type="entry name" value="HELICASE_ATP_BIND_1"/>
    <property type="match status" value="1"/>
</dbReference>
<name>A0A1G1XNN8_9BACT</name>
<dbReference type="InterPro" id="IPR027417">
    <property type="entry name" value="P-loop_NTPase"/>
</dbReference>
<dbReference type="PANTHER" id="PTHR47396">
    <property type="entry name" value="TYPE I RESTRICTION ENZYME ECOKI R PROTEIN"/>
    <property type="match status" value="1"/>
</dbReference>
<evidence type="ECO:0000313" key="3">
    <source>
        <dbReference type="EMBL" id="OGY41571.1"/>
    </source>
</evidence>
<dbReference type="GO" id="GO:0003677">
    <property type="term" value="F:DNA binding"/>
    <property type="evidence" value="ECO:0007669"/>
    <property type="project" value="InterPro"/>
</dbReference>
<dbReference type="PROSITE" id="PS51194">
    <property type="entry name" value="HELICASE_CTER"/>
    <property type="match status" value="1"/>
</dbReference>
<dbReference type="SUPFAM" id="SSF52540">
    <property type="entry name" value="P-loop containing nucleoside triphosphate hydrolases"/>
    <property type="match status" value="1"/>
</dbReference>
<reference evidence="3 4" key="1">
    <citation type="journal article" date="2016" name="Nat. Commun.">
        <title>Thousands of microbial genomes shed light on interconnected biogeochemical processes in an aquifer system.</title>
        <authorList>
            <person name="Anantharaman K."/>
            <person name="Brown C.T."/>
            <person name="Hug L.A."/>
            <person name="Sharon I."/>
            <person name="Castelle C.J."/>
            <person name="Probst A.J."/>
            <person name="Thomas B.C."/>
            <person name="Singh A."/>
            <person name="Wilkins M.J."/>
            <person name="Karaoz U."/>
            <person name="Brodie E.L."/>
            <person name="Williams K.H."/>
            <person name="Hubbard S.S."/>
            <person name="Banfield J.F."/>
        </authorList>
    </citation>
    <scope>NUCLEOTIDE SEQUENCE [LARGE SCALE GENOMIC DNA]</scope>
</reference>
<dbReference type="SMART" id="SM00487">
    <property type="entry name" value="DEXDc"/>
    <property type="match status" value="1"/>
</dbReference>
<dbReference type="InterPro" id="IPR006935">
    <property type="entry name" value="Helicase/UvrB_N"/>
</dbReference>